<dbReference type="GO" id="GO:0031123">
    <property type="term" value="P:RNA 3'-end processing"/>
    <property type="evidence" value="ECO:0007669"/>
    <property type="project" value="TreeGrafter"/>
</dbReference>
<keyword evidence="7" id="KW-0479">Metal-binding</keyword>
<comment type="catalytic activity">
    <reaction evidence="12">
        <text>RNA(n) + UTP = RNA(n)-3'-uridine ribonucleotide + diphosphate</text>
        <dbReference type="Rhea" id="RHEA:14785"/>
        <dbReference type="Rhea" id="RHEA-COMP:14527"/>
        <dbReference type="Rhea" id="RHEA-COMP:17348"/>
        <dbReference type="ChEBI" id="CHEBI:33019"/>
        <dbReference type="ChEBI" id="CHEBI:46398"/>
        <dbReference type="ChEBI" id="CHEBI:140395"/>
        <dbReference type="ChEBI" id="CHEBI:173116"/>
        <dbReference type="EC" id="2.7.7.52"/>
    </reaction>
</comment>
<evidence type="ECO:0000256" key="13">
    <source>
        <dbReference type="PROSITE-ProRule" id="PRU00176"/>
    </source>
</evidence>
<comment type="cofactor">
    <cofactor evidence="2">
        <name>Mg(2+)</name>
        <dbReference type="ChEBI" id="CHEBI:18420"/>
    </cofactor>
</comment>
<dbReference type="SUPFAM" id="SSF81301">
    <property type="entry name" value="Nucleotidyltransferase"/>
    <property type="match status" value="1"/>
</dbReference>
<dbReference type="Gene3D" id="1.10.1410.10">
    <property type="match status" value="1"/>
</dbReference>
<keyword evidence="8" id="KW-0460">Magnesium</keyword>
<keyword evidence="16" id="KW-1185">Reference proteome</keyword>
<dbReference type="SUPFAM" id="SSF54928">
    <property type="entry name" value="RNA-binding domain, RBD"/>
    <property type="match status" value="1"/>
</dbReference>
<name>A0A9P0DNB2_PHYSR</name>
<protein>
    <recommendedName>
        <fullName evidence="4">Speckle targeted PIP5K1A-regulated poly(A) polymerase</fullName>
        <ecNumber evidence="3">2.7.7.52</ecNumber>
    </recommendedName>
    <alternativeName>
        <fullName evidence="10">RNA-binding motif protein 21</fullName>
    </alternativeName>
    <alternativeName>
        <fullName evidence="11">U6 snRNA-specific terminal uridylyltransferase 1</fullName>
    </alternativeName>
</protein>
<dbReference type="SUPFAM" id="SSF81631">
    <property type="entry name" value="PAP/OAS1 substrate-binding domain"/>
    <property type="match status" value="1"/>
</dbReference>
<dbReference type="EC" id="2.7.7.52" evidence="3"/>
<dbReference type="Gene3D" id="3.30.70.330">
    <property type="match status" value="1"/>
</dbReference>
<dbReference type="AlphaFoldDB" id="A0A9P0DNB2"/>
<evidence type="ECO:0000256" key="12">
    <source>
        <dbReference type="ARBA" id="ARBA00049105"/>
    </source>
</evidence>
<evidence type="ECO:0000256" key="5">
    <source>
        <dbReference type="ARBA" id="ARBA00022679"/>
    </source>
</evidence>
<evidence type="ECO:0000256" key="6">
    <source>
        <dbReference type="ARBA" id="ARBA00022695"/>
    </source>
</evidence>
<evidence type="ECO:0000256" key="8">
    <source>
        <dbReference type="ARBA" id="ARBA00022842"/>
    </source>
</evidence>
<dbReference type="GO" id="GO:0050265">
    <property type="term" value="F:RNA uridylyltransferase activity"/>
    <property type="evidence" value="ECO:0007669"/>
    <property type="project" value="UniProtKB-EC"/>
</dbReference>
<dbReference type="GO" id="GO:0003723">
    <property type="term" value="F:RNA binding"/>
    <property type="evidence" value="ECO:0007669"/>
    <property type="project" value="UniProtKB-UniRule"/>
</dbReference>
<dbReference type="InterPro" id="IPR000504">
    <property type="entry name" value="RRM_dom"/>
</dbReference>
<organism evidence="15 16">
    <name type="scientific">Phyllotreta striolata</name>
    <name type="common">Striped flea beetle</name>
    <name type="synonym">Crioceris striolata</name>
    <dbReference type="NCBI Taxonomy" id="444603"/>
    <lineage>
        <taxon>Eukaryota</taxon>
        <taxon>Metazoa</taxon>
        <taxon>Ecdysozoa</taxon>
        <taxon>Arthropoda</taxon>
        <taxon>Hexapoda</taxon>
        <taxon>Insecta</taxon>
        <taxon>Pterygota</taxon>
        <taxon>Neoptera</taxon>
        <taxon>Endopterygota</taxon>
        <taxon>Coleoptera</taxon>
        <taxon>Polyphaga</taxon>
        <taxon>Cucujiformia</taxon>
        <taxon>Chrysomeloidea</taxon>
        <taxon>Chrysomelidae</taxon>
        <taxon>Galerucinae</taxon>
        <taxon>Alticini</taxon>
        <taxon>Phyllotreta</taxon>
    </lineage>
</organism>
<dbReference type="InterPro" id="IPR002058">
    <property type="entry name" value="PAP_assoc"/>
</dbReference>
<dbReference type="OrthoDB" id="407432at2759"/>
<dbReference type="Proteomes" id="UP001153712">
    <property type="component" value="Chromosome 1"/>
</dbReference>
<accession>A0A9P0DNB2</accession>
<dbReference type="Pfam" id="PF22600">
    <property type="entry name" value="MTPAP-like_central"/>
    <property type="match status" value="1"/>
</dbReference>
<keyword evidence="5" id="KW-0808">Transferase</keyword>
<evidence type="ECO:0000256" key="9">
    <source>
        <dbReference type="ARBA" id="ARBA00022884"/>
    </source>
</evidence>
<dbReference type="PANTHER" id="PTHR12271">
    <property type="entry name" value="POLY A POLYMERASE CID PAP -RELATED"/>
    <property type="match status" value="1"/>
</dbReference>
<keyword evidence="9 13" id="KW-0694">RNA-binding</keyword>
<dbReference type="InterPro" id="IPR012677">
    <property type="entry name" value="Nucleotide-bd_a/b_plait_sf"/>
</dbReference>
<evidence type="ECO:0000256" key="3">
    <source>
        <dbReference type="ARBA" id="ARBA00012472"/>
    </source>
</evidence>
<dbReference type="GO" id="GO:0046872">
    <property type="term" value="F:metal ion binding"/>
    <property type="evidence" value="ECO:0007669"/>
    <property type="project" value="UniProtKB-KW"/>
</dbReference>
<evidence type="ECO:0000256" key="2">
    <source>
        <dbReference type="ARBA" id="ARBA00001946"/>
    </source>
</evidence>
<dbReference type="InterPro" id="IPR054708">
    <property type="entry name" value="MTPAP-like_central"/>
</dbReference>
<dbReference type="Gene3D" id="3.30.460.10">
    <property type="entry name" value="Beta Polymerase, domain 2"/>
    <property type="match status" value="1"/>
</dbReference>
<reference evidence="15" key="1">
    <citation type="submission" date="2022-01" db="EMBL/GenBank/DDBJ databases">
        <authorList>
            <person name="King R."/>
        </authorList>
    </citation>
    <scope>NUCLEOTIDE SEQUENCE</scope>
</reference>
<proteinExistence type="predicted"/>
<evidence type="ECO:0000256" key="11">
    <source>
        <dbReference type="ARBA" id="ARBA00033036"/>
    </source>
</evidence>
<dbReference type="PROSITE" id="PS50102">
    <property type="entry name" value="RRM"/>
    <property type="match status" value="1"/>
</dbReference>
<evidence type="ECO:0000313" key="15">
    <source>
        <dbReference type="EMBL" id="CAH1140318.1"/>
    </source>
</evidence>
<dbReference type="GO" id="GO:1990817">
    <property type="term" value="F:poly(A) RNA polymerase activity"/>
    <property type="evidence" value="ECO:0007669"/>
    <property type="project" value="UniProtKB-ARBA"/>
</dbReference>
<evidence type="ECO:0000256" key="1">
    <source>
        <dbReference type="ARBA" id="ARBA00001936"/>
    </source>
</evidence>
<evidence type="ECO:0000256" key="10">
    <source>
        <dbReference type="ARBA" id="ARBA00030790"/>
    </source>
</evidence>
<dbReference type="InterPro" id="IPR035979">
    <property type="entry name" value="RBD_domain_sf"/>
</dbReference>
<evidence type="ECO:0000256" key="7">
    <source>
        <dbReference type="ARBA" id="ARBA00022723"/>
    </source>
</evidence>
<comment type="cofactor">
    <cofactor evidence="1">
        <name>Mn(2+)</name>
        <dbReference type="ChEBI" id="CHEBI:29035"/>
    </cofactor>
</comment>
<evidence type="ECO:0000259" key="14">
    <source>
        <dbReference type="PROSITE" id="PS50102"/>
    </source>
</evidence>
<dbReference type="InterPro" id="IPR043519">
    <property type="entry name" value="NT_sf"/>
</dbReference>
<dbReference type="CDD" id="cd05402">
    <property type="entry name" value="NT_PAP_TUTase"/>
    <property type="match status" value="1"/>
</dbReference>
<evidence type="ECO:0000256" key="4">
    <source>
        <dbReference type="ARBA" id="ARBA00021679"/>
    </source>
</evidence>
<dbReference type="EMBL" id="OU900094">
    <property type="protein sequence ID" value="CAH1140318.1"/>
    <property type="molecule type" value="Genomic_DNA"/>
</dbReference>
<dbReference type="Pfam" id="PF03828">
    <property type="entry name" value="PAP_assoc"/>
    <property type="match status" value="1"/>
</dbReference>
<gene>
    <name evidence="15" type="ORF">PHYEVI_LOCUS674</name>
</gene>
<feature type="domain" description="RRM" evidence="14">
    <location>
        <begin position="50"/>
        <end position="118"/>
    </location>
</feature>
<evidence type="ECO:0000313" key="16">
    <source>
        <dbReference type="Proteomes" id="UP001153712"/>
    </source>
</evidence>
<dbReference type="PANTHER" id="PTHR12271:SF66">
    <property type="entry name" value="TERMINAL URIDYLYLTRANSFERASE TAILOR"/>
    <property type="match status" value="1"/>
</dbReference>
<sequence>MEKKKPNENVKCEICNIEICSSTFQQHVEGQRHKRNADAAEHRRRAEEKCGIFVTGYPLTISQDELVTYFSKFGSIVWTYFAKNYSFIDFSDPAVVRCIMQTAHELHGKNLTIDYRKPKPINIKPDPNLEDTEATIESLKTAESFQQQLRILTWYLQGRTNGSKCNIICRDFRKILKASFPRCTIFPFGSSYTGLNICNSDIDIYISELRKDGEDDLQYLQKLKSLLNKSNCFSNVIVIGQAKIPILKCIHTPTNTSCDVNVRNLLGVCNSRLISYYISINPKIKEIMLIIKYWAKVHKITGRNCYFTNYSICLMIIFFLQSTSYKLPSVKLLQSDSIFDIIQEGWNGGFKPLPVDAPDLIAASSITLLRDFFSFYASFDYNTYIICPYLGEPIKKDLFEDPNNPLEDFNAYKEIISANKSKPLKTNATICVQDPFEHSRNTTPIVTKITLNNFMLYSCHARKLCEDGEQALLYKLFTESPRNVQVEKVMMKQFTQFGVNMSLNTTYLRRKLHEADSSVTKALKDLWFESVRDFALITLRDFLKFSVEENGGPSESKLTKTDDQTDIHCGEQFHIASFKCSAKLNLWGSRKAALKAFDKTHNNLIDKETEITKQLQEMYKHIDSQVNVIEFEVILKKNYEPAQVTFMLKRVYSYKKTFNDFCSFFAHKFGIWLEEYENDLNNDTG</sequence>
<keyword evidence="6" id="KW-0548">Nucleotidyltransferase</keyword>